<keyword evidence="4" id="KW-0949">S-adenosyl-L-methionine</keyword>
<name>A0A1G7JZV0_9FIRM</name>
<dbReference type="GO" id="GO:0043565">
    <property type="term" value="F:sequence-specific DNA binding"/>
    <property type="evidence" value="ECO:0007669"/>
    <property type="project" value="TreeGrafter"/>
</dbReference>
<dbReference type="PANTHER" id="PTHR30481:SF3">
    <property type="entry name" value="DNA ADENINE METHYLASE"/>
    <property type="match status" value="1"/>
</dbReference>
<accession>A0A1G7JZV0</accession>
<evidence type="ECO:0000256" key="2">
    <source>
        <dbReference type="ARBA" id="ARBA00022603"/>
    </source>
</evidence>
<dbReference type="GO" id="GO:0009007">
    <property type="term" value="F:site-specific DNA-methyltransferase (adenine-specific) activity"/>
    <property type="evidence" value="ECO:0007669"/>
    <property type="project" value="UniProtKB-EC"/>
</dbReference>
<proteinExistence type="predicted"/>
<reference evidence="7" key="1">
    <citation type="submission" date="2016-10" db="EMBL/GenBank/DDBJ databases">
        <authorList>
            <person name="Varghese N."/>
            <person name="Submissions S."/>
        </authorList>
    </citation>
    <scope>NUCLEOTIDE SEQUENCE [LARGE SCALE GENOMIC DNA]</scope>
    <source>
        <strain evidence="7">DSM 23256</strain>
    </source>
</reference>
<dbReference type="InterPro" id="IPR012327">
    <property type="entry name" value="MeTrfase_D12"/>
</dbReference>
<evidence type="ECO:0000256" key="4">
    <source>
        <dbReference type="ARBA" id="ARBA00022691"/>
    </source>
</evidence>
<dbReference type="AlphaFoldDB" id="A0A1G7JZV0"/>
<evidence type="ECO:0000256" key="3">
    <source>
        <dbReference type="ARBA" id="ARBA00022679"/>
    </source>
</evidence>
<dbReference type="Proteomes" id="UP000243333">
    <property type="component" value="Unassembled WGS sequence"/>
</dbReference>
<dbReference type="Pfam" id="PF02086">
    <property type="entry name" value="MethyltransfD12"/>
    <property type="match status" value="2"/>
</dbReference>
<evidence type="ECO:0000256" key="1">
    <source>
        <dbReference type="ARBA" id="ARBA00011900"/>
    </source>
</evidence>
<dbReference type="GO" id="GO:1904047">
    <property type="term" value="F:S-adenosyl-L-methionine binding"/>
    <property type="evidence" value="ECO:0007669"/>
    <property type="project" value="TreeGrafter"/>
</dbReference>
<dbReference type="GO" id="GO:0032259">
    <property type="term" value="P:methylation"/>
    <property type="evidence" value="ECO:0007669"/>
    <property type="project" value="UniProtKB-KW"/>
</dbReference>
<dbReference type="GO" id="GO:0009307">
    <property type="term" value="P:DNA restriction-modification system"/>
    <property type="evidence" value="ECO:0007669"/>
    <property type="project" value="InterPro"/>
</dbReference>
<evidence type="ECO:0000256" key="5">
    <source>
        <dbReference type="ARBA" id="ARBA00047942"/>
    </source>
</evidence>
<dbReference type="GO" id="GO:0006298">
    <property type="term" value="P:mismatch repair"/>
    <property type="evidence" value="ECO:0007669"/>
    <property type="project" value="TreeGrafter"/>
</dbReference>
<evidence type="ECO:0000313" key="7">
    <source>
        <dbReference type="Proteomes" id="UP000243333"/>
    </source>
</evidence>
<protein>
    <recommendedName>
        <fullName evidence="1">site-specific DNA-methyltransferase (adenine-specific)</fullName>
        <ecNumber evidence="1">2.1.1.72</ecNumber>
    </recommendedName>
</protein>
<dbReference type="EC" id="2.1.1.72" evidence="1"/>
<comment type="catalytic activity">
    <reaction evidence="5">
        <text>a 2'-deoxyadenosine in DNA + S-adenosyl-L-methionine = an N(6)-methyl-2'-deoxyadenosine in DNA + S-adenosyl-L-homocysteine + H(+)</text>
        <dbReference type="Rhea" id="RHEA:15197"/>
        <dbReference type="Rhea" id="RHEA-COMP:12418"/>
        <dbReference type="Rhea" id="RHEA-COMP:12419"/>
        <dbReference type="ChEBI" id="CHEBI:15378"/>
        <dbReference type="ChEBI" id="CHEBI:57856"/>
        <dbReference type="ChEBI" id="CHEBI:59789"/>
        <dbReference type="ChEBI" id="CHEBI:90615"/>
        <dbReference type="ChEBI" id="CHEBI:90616"/>
        <dbReference type="EC" id="2.1.1.72"/>
    </reaction>
</comment>
<dbReference type="Gene3D" id="3.40.50.150">
    <property type="entry name" value="Vaccinia Virus protein VP39"/>
    <property type="match status" value="2"/>
</dbReference>
<organism evidence="6 7">
    <name type="scientific">Sporolituus thermophilus DSM 23256</name>
    <dbReference type="NCBI Taxonomy" id="1123285"/>
    <lineage>
        <taxon>Bacteria</taxon>
        <taxon>Bacillati</taxon>
        <taxon>Bacillota</taxon>
        <taxon>Negativicutes</taxon>
        <taxon>Selenomonadales</taxon>
        <taxon>Sporomusaceae</taxon>
        <taxon>Sporolituus</taxon>
    </lineage>
</organism>
<dbReference type="InterPro" id="IPR029063">
    <property type="entry name" value="SAM-dependent_MTases_sf"/>
</dbReference>
<dbReference type="PANTHER" id="PTHR30481">
    <property type="entry name" value="DNA ADENINE METHYLASE"/>
    <property type="match status" value="1"/>
</dbReference>
<dbReference type="STRING" id="1123285.SAMN05660235_01127"/>
<dbReference type="EMBL" id="FNBU01000006">
    <property type="protein sequence ID" value="SDF30079.1"/>
    <property type="molecule type" value="Genomic_DNA"/>
</dbReference>
<evidence type="ECO:0000313" key="6">
    <source>
        <dbReference type="EMBL" id="SDF30079.1"/>
    </source>
</evidence>
<dbReference type="InterPro" id="IPR002052">
    <property type="entry name" value="DNA_methylase_N6_adenine_CS"/>
</dbReference>
<dbReference type="PRINTS" id="PR00505">
    <property type="entry name" value="D12N6MTFRASE"/>
</dbReference>
<dbReference type="PROSITE" id="PS00092">
    <property type="entry name" value="N6_MTASE"/>
    <property type="match status" value="1"/>
</dbReference>
<keyword evidence="3" id="KW-0808">Transferase</keyword>
<sequence>MQPLIKWPGGKAREFRYIEQLIPPFDRYIEPFFGGGAVYFRLEPQRALVNDISADLMQFYRFVRDGSERFATCLRTFALYWGRMAEFTAMLWPDAAAVYHQCRASALKPDALNPLIEAVLAKRRQLFRELFDSELFVDHTRFAAVLCVSLVDKLRRLLKLEVALGRPLSDGELYANLETGLRSGFYLHFRGLYNDAALGRPLPRNLAPEERAAYFYFIREYCYGAMFRYNHAGEFNIPYGGMAYNGKDFGKKINRLLAPATVRCLAGAELYNLDFADFLDAARPTDRDFVFLDPPYDSDFADYEGRTFTRADQRRLAERLYCLDAPFILIIKNTDYIRTLYTGRSNLTIVSFDKQYAYNVRRRNNRQAKHLIITNIV</sequence>
<dbReference type="SUPFAM" id="SSF53335">
    <property type="entry name" value="S-adenosyl-L-methionine-dependent methyltransferases"/>
    <property type="match status" value="1"/>
</dbReference>
<keyword evidence="7" id="KW-1185">Reference proteome</keyword>
<gene>
    <name evidence="6" type="ORF">SAMN05660235_01127</name>
</gene>
<keyword evidence="2 6" id="KW-0489">Methyltransferase</keyword>